<name>A0A821SKE7_9NEOP</name>
<comment type="caution">
    <text evidence="3">The sequence shown here is derived from an EMBL/GenBank/DDBJ whole genome shotgun (WGS) entry which is preliminary data.</text>
</comment>
<protein>
    <submittedName>
        <fullName evidence="3">Uncharacterized protein</fullName>
    </submittedName>
</protein>
<feature type="region of interest" description="Disordered" evidence="1">
    <location>
        <begin position="250"/>
        <end position="294"/>
    </location>
</feature>
<keyword evidence="2" id="KW-0732">Signal</keyword>
<feature type="signal peptide" evidence="2">
    <location>
        <begin position="1"/>
        <end position="17"/>
    </location>
</feature>
<evidence type="ECO:0000313" key="3">
    <source>
        <dbReference type="EMBL" id="CAF4857863.1"/>
    </source>
</evidence>
<dbReference type="AlphaFoldDB" id="A0A821SKE7"/>
<feature type="chain" id="PRO_5032956974" evidence="2">
    <location>
        <begin position="18"/>
        <end position="294"/>
    </location>
</feature>
<proteinExistence type="predicted"/>
<dbReference type="OrthoDB" id="7416127at2759"/>
<dbReference type="Proteomes" id="UP000663880">
    <property type="component" value="Unassembled WGS sequence"/>
</dbReference>
<evidence type="ECO:0000313" key="4">
    <source>
        <dbReference type="Proteomes" id="UP000663880"/>
    </source>
</evidence>
<gene>
    <name evidence="3" type="ORF">PMACD_LOCUS7647</name>
</gene>
<sequence length="294" mass="34534">MSENILLCLLFVNIVFCYDYLDLNPNDRSRKGGYKTDEMDDSEVANIDVAGLIQTADDDGLNNRFEVADDSRDYLSNNNFDSLVEANLEEYQGNEDYSNKDTHDDGLFDEKPQSYRNDRSLATNEKEIQRYDNFNTQNNYKNLQKKCVFKNMKIPFFSHEKRKTTRPKNKKRKLFNFASKKLKGKASKVTTPLSLTTQRSTESTLFKLNKRSYLERVCPICRRKFIARRVKSYEQSTSLIHNSRQFYNRNPYNIEHQGNYNKISKSEDEEPEQTMRDPTLSSELSPEDNYLRDS</sequence>
<keyword evidence="4" id="KW-1185">Reference proteome</keyword>
<reference evidence="3" key="1">
    <citation type="submission" date="2021-02" db="EMBL/GenBank/DDBJ databases">
        <authorList>
            <person name="Steward A R."/>
        </authorList>
    </citation>
    <scope>NUCLEOTIDE SEQUENCE</scope>
</reference>
<evidence type="ECO:0000256" key="1">
    <source>
        <dbReference type="SAM" id="MobiDB-lite"/>
    </source>
</evidence>
<evidence type="ECO:0000256" key="2">
    <source>
        <dbReference type="SAM" id="SignalP"/>
    </source>
</evidence>
<feature type="region of interest" description="Disordered" evidence="1">
    <location>
        <begin position="94"/>
        <end position="113"/>
    </location>
</feature>
<feature type="compositionally biased region" description="Polar residues" evidence="1">
    <location>
        <begin position="250"/>
        <end position="263"/>
    </location>
</feature>
<organism evidence="3 4">
    <name type="scientific">Pieris macdunnoughi</name>
    <dbReference type="NCBI Taxonomy" id="345717"/>
    <lineage>
        <taxon>Eukaryota</taxon>
        <taxon>Metazoa</taxon>
        <taxon>Ecdysozoa</taxon>
        <taxon>Arthropoda</taxon>
        <taxon>Hexapoda</taxon>
        <taxon>Insecta</taxon>
        <taxon>Pterygota</taxon>
        <taxon>Neoptera</taxon>
        <taxon>Endopterygota</taxon>
        <taxon>Lepidoptera</taxon>
        <taxon>Glossata</taxon>
        <taxon>Ditrysia</taxon>
        <taxon>Papilionoidea</taxon>
        <taxon>Pieridae</taxon>
        <taxon>Pierinae</taxon>
        <taxon>Pieris</taxon>
    </lineage>
</organism>
<dbReference type="EMBL" id="CAJOBZ010000018">
    <property type="protein sequence ID" value="CAF4857863.1"/>
    <property type="molecule type" value="Genomic_DNA"/>
</dbReference>
<feature type="compositionally biased region" description="Basic and acidic residues" evidence="1">
    <location>
        <begin position="97"/>
        <end position="113"/>
    </location>
</feature>
<accession>A0A821SKE7</accession>